<dbReference type="PANTHER" id="PTHR45919:SF1">
    <property type="entry name" value="GDP-MAN:MAN(3)GLCNAC(2)-PP-DOL ALPHA-1,2-MANNOSYLTRANSFERASE"/>
    <property type="match status" value="1"/>
</dbReference>
<comment type="subcellular location">
    <subcellularLocation>
        <location evidence="1">Endoplasmic reticulum membrane</location>
        <topology evidence="1">Single-pass membrane protein</topology>
    </subcellularLocation>
</comment>
<gene>
    <name evidence="15" type="ORF">GOP47_0016757</name>
</gene>
<comment type="pathway">
    <text evidence="2 12">Protein modification; protein glycosylation.</text>
</comment>
<dbReference type="AlphaFoldDB" id="A0A9D4UIY5"/>
<dbReference type="Pfam" id="PF00534">
    <property type="entry name" value="Glycos_transf_1"/>
    <property type="match status" value="1"/>
</dbReference>
<evidence type="ECO:0000256" key="9">
    <source>
        <dbReference type="ARBA" id="ARBA00022989"/>
    </source>
</evidence>
<accession>A0A9D4UIY5</accession>
<evidence type="ECO:0000256" key="7">
    <source>
        <dbReference type="ARBA" id="ARBA00022692"/>
    </source>
</evidence>
<feature type="transmembrane region" description="Helical" evidence="12">
    <location>
        <begin position="6"/>
        <end position="23"/>
    </location>
</feature>
<keyword evidence="9 12" id="KW-1133">Transmembrane helix</keyword>
<keyword evidence="8 12" id="KW-0256">Endoplasmic reticulum</keyword>
<keyword evidence="16" id="KW-1185">Reference proteome</keyword>
<dbReference type="SUPFAM" id="SSF53756">
    <property type="entry name" value="UDP-Glycosyltransferase/glycogen phosphorylase"/>
    <property type="match status" value="1"/>
</dbReference>
<evidence type="ECO:0000313" key="15">
    <source>
        <dbReference type="EMBL" id="KAI5068412.1"/>
    </source>
</evidence>
<evidence type="ECO:0000259" key="13">
    <source>
        <dbReference type="Pfam" id="PF00534"/>
    </source>
</evidence>
<evidence type="ECO:0000256" key="6">
    <source>
        <dbReference type="ARBA" id="ARBA00022679"/>
    </source>
</evidence>
<dbReference type="Proteomes" id="UP000886520">
    <property type="component" value="Chromosome 16"/>
</dbReference>
<evidence type="ECO:0000256" key="11">
    <source>
        <dbReference type="ARBA" id="ARBA00045065"/>
    </source>
</evidence>
<evidence type="ECO:0000256" key="10">
    <source>
        <dbReference type="ARBA" id="ARBA00023136"/>
    </source>
</evidence>
<dbReference type="Gene3D" id="3.40.50.2000">
    <property type="entry name" value="Glycogen Phosphorylase B"/>
    <property type="match status" value="1"/>
</dbReference>
<keyword evidence="5 12" id="KW-0328">Glycosyltransferase</keyword>
<comment type="caution">
    <text evidence="15">The sequence shown here is derived from an EMBL/GenBank/DDBJ whole genome shotgun (WGS) entry which is preliminary data.</text>
</comment>
<dbReference type="EMBL" id="JABFUD020000016">
    <property type="protein sequence ID" value="KAI5068412.1"/>
    <property type="molecule type" value="Genomic_DNA"/>
</dbReference>
<evidence type="ECO:0000256" key="5">
    <source>
        <dbReference type="ARBA" id="ARBA00022676"/>
    </source>
</evidence>
<name>A0A9D4UIY5_ADICA</name>
<dbReference type="GO" id="GO:0004377">
    <property type="term" value="F:GDP-Man:Man(3)GlcNAc(2)-PP-Dol alpha-1,2-mannosyltransferase activity"/>
    <property type="evidence" value="ECO:0007669"/>
    <property type="project" value="UniProtKB-UniRule"/>
</dbReference>
<dbReference type="GO" id="GO:0005789">
    <property type="term" value="C:endoplasmic reticulum membrane"/>
    <property type="evidence" value="ECO:0007669"/>
    <property type="project" value="UniProtKB-SubCell"/>
</dbReference>
<evidence type="ECO:0000313" key="16">
    <source>
        <dbReference type="Proteomes" id="UP000886520"/>
    </source>
</evidence>
<keyword evidence="10 12" id="KW-0472">Membrane</keyword>
<comment type="catalytic activity">
    <reaction evidence="11 12">
        <text>an alpha-D-Man-(1-&gt;3)-[alpha-D-Man-(1-&gt;6)]-beta-D-Man-(1-&gt;4)-beta-D-GlcNAc-(1-&gt;4)-alpha-D-GlcNAc-diphospho-di-trans,poly-cis-dolichol + 2 GDP-alpha-D-mannose = an alpha-D-Man-(1-&gt;2)-alpha-D-Man-(1-&gt;2)-alpha-D-Man-(1-&gt;3)-[alpha-D-Man-(1-&gt;6)]-beta-D-Man-(1-&gt;4)-beta-D-GlcNAc-(1-&gt;4)-alpha-D-GlcNAc-diphospho-di-trans,poly-cis-dolichol + 2 GDP + 2 H(+)</text>
        <dbReference type="Rhea" id="RHEA:29523"/>
        <dbReference type="Rhea" id="RHEA-COMP:19515"/>
        <dbReference type="Rhea" id="RHEA-COMP:19516"/>
        <dbReference type="ChEBI" id="CHEBI:15378"/>
        <dbReference type="ChEBI" id="CHEBI:57527"/>
        <dbReference type="ChEBI" id="CHEBI:58189"/>
        <dbReference type="ChEBI" id="CHEBI:132511"/>
        <dbReference type="ChEBI" id="CHEBI:132515"/>
        <dbReference type="EC" id="2.4.1.131"/>
    </reaction>
    <physiologicalReaction direction="left-to-right" evidence="11 12">
        <dbReference type="Rhea" id="RHEA:29524"/>
    </physiologicalReaction>
</comment>
<reference evidence="15" key="1">
    <citation type="submission" date="2021-01" db="EMBL/GenBank/DDBJ databases">
        <title>Adiantum capillus-veneris genome.</title>
        <authorList>
            <person name="Fang Y."/>
            <person name="Liao Q."/>
        </authorList>
    </citation>
    <scope>NUCLEOTIDE SEQUENCE</scope>
    <source>
        <strain evidence="15">H3</strain>
        <tissue evidence="15">Leaf</tissue>
    </source>
</reference>
<evidence type="ECO:0000256" key="1">
    <source>
        <dbReference type="ARBA" id="ARBA00004389"/>
    </source>
</evidence>
<evidence type="ECO:0000256" key="8">
    <source>
        <dbReference type="ARBA" id="ARBA00022824"/>
    </source>
</evidence>
<keyword evidence="6 12" id="KW-0808">Transferase</keyword>
<feature type="domain" description="ALG11 mannosyltransferase N-terminal" evidence="14">
    <location>
        <begin position="30"/>
        <end position="233"/>
    </location>
</feature>
<evidence type="ECO:0000256" key="12">
    <source>
        <dbReference type="RuleBase" id="RU367051"/>
    </source>
</evidence>
<comment type="similarity">
    <text evidence="12">Belongs to the glycosyltransferase group 1 family. Glycosyltransferase 4 subfamily.</text>
</comment>
<organism evidence="15 16">
    <name type="scientific">Adiantum capillus-veneris</name>
    <name type="common">Maidenhair fern</name>
    <dbReference type="NCBI Taxonomy" id="13818"/>
    <lineage>
        <taxon>Eukaryota</taxon>
        <taxon>Viridiplantae</taxon>
        <taxon>Streptophyta</taxon>
        <taxon>Embryophyta</taxon>
        <taxon>Tracheophyta</taxon>
        <taxon>Polypodiopsida</taxon>
        <taxon>Polypodiidae</taxon>
        <taxon>Polypodiales</taxon>
        <taxon>Pteridineae</taxon>
        <taxon>Pteridaceae</taxon>
        <taxon>Vittarioideae</taxon>
        <taxon>Adiantum</taxon>
    </lineage>
</organism>
<dbReference type="InterPro" id="IPR031814">
    <property type="entry name" value="ALG11_N"/>
</dbReference>
<keyword evidence="7 12" id="KW-0812">Transmembrane</keyword>
<evidence type="ECO:0000256" key="4">
    <source>
        <dbReference type="ARBA" id="ARBA00022018"/>
    </source>
</evidence>
<dbReference type="EC" id="2.4.1.131" evidence="3 12"/>
<evidence type="ECO:0000259" key="14">
    <source>
        <dbReference type="Pfam" id="PF15924"/>
    </source>
</evidence>
<dbReference type="OrthoDB" id="2276068at2759"/>
<dbReference type="InterPro" id="IPR001296">
    <property type="entry name" value="Glyco_trans_1"/>
</dbReference>
<comment type="function">
    <text evidence="12">GDP-Man:Man(3)GlcNAc(2)-PP-Dol alpha-1,2-mannosyltransferase that operates in the biosynthetic pathway of dolichol-linked oligosaccharides, the glycan precursors employed in protein asparagine (N)-glycosylation. The assembly of dolichol-linked oligosaccharides begins on the cytosolic side of the endoplasmic reticulum membrane and finishes in its lumen. The sequential addition of sugars to dolichol pyrophosphate produces dolichol-linked oligosaccharides containing fourteen sugars, including two GlcNAcs, nine mannoses and three glucoses. Once assembled, the oligosaccharide is transferred from the lipid to nascent proteins by oligosaccharyltransferases. Catalyzes, on the cytoplasmic face of the endoplasmic reticulum, the addition of the fourth and fifth mannose residues to the dolichol-linked oligosaccharide chain, to produce Man(5)GlcNAc(2)-PP-dolichol core oligosaccharide.</text>
</comment>
<dbReference type="CDD" id="cd03806">
    <property type="entry name" value="GT4_ALG11-like"/>
    <property type="match status" value="1"/>
</dbReference>
<feature type="domain" description="Glycosyl transferase family 1" evidence="13">
    <location>
        <begin position="257"/>
        <end position="427"/>
    </location>
</feature>
<dbReference type="GO" id="GO:0006487">
    <property type="term" value="P:protein N-linked glycosylation"/>
    <property type="evidence" value="ECO:0007669"/>
    <property type="project" value="TreeGrafter"/>
</dbReference>
<evidence type="ECO:0000256" key="2">
    <source>
        <dbReference type="ARBA" id="ARBA00004922"/>
    </source>
</evidence>
<dbReference type="Pfam" id="PF15924">
    <property type="entry name" value="ALG11_N"/>
    <property type="match status" value="1"/>
</dbReference>
<protein>
    <recommendedName>
        <fullName evidence="4 12">GDP-Man:Man(3)GlcNAc(2)-PP-Dol alpha-1,2-mannosyltransferase</fullName>
        <ecNumber evidence="3 12">2.4.1.131</ecNumber>
    </recommendedName>
</protein>
<proteinExistence type="inferred from homology"/>
<dbReference type="InterPro" id="IPR038013">
    <property type="entry name" value="ALG11"/>
</dbReference>
<sequence>MYFAAVAISIFAGVLWVVLRYLGRRRKEYAVGFFHPYTNDGGGGERVLWCAVRAIQAENPDLSCVIYTGDEATSESLAARARRQFGVELSSLPKVVRLQKRRWVEPKSYPYFTLLGQSLGSMVLGMEALLKSTPLVFFDTSGYAFTYPLARALGCQVVSYTHYPTISSDMLARVLRRTSAYNNNLVIARSHLLSLLKALYYLLMMLSYGLAGRCVHLAMVNSSWTQDHIQRLWRVPNRIKRVYPPCDTRTLQTIPLRRKGESTYFISVAQFRPEKAHGVQLEAFARLLEGLHAADFSTQSRSSSVRLKLVGSCRNKEDEERVEKLKLRCSELGIAEQVDFLVNVTYRELVDLLGGAIAGLHSMIDEHFGIVVVEYMAAGAIPIAHNSAGPKMDIVAEQEGCRVGFLAASVAEFASAMAKVLCMPEEELLEMAALARQRAMSFSEARFDEDLKAAISPILSHTKHKGLNQG</sequence>
<dbReference type="PANTHER" id="PTHR45919">
    <property type="entry name" value="GDP-MAN:MAN(3)GLCNAC(2)-PP-DOL ALPHA-1,2-MANNOSYLTRANSFERASE"/>
    <property type="match status" value="1"/>
</dbReference>
<evidence type="ECO:0000256" key="3">
    <source>
        <dbReference type="ARBA" id="ARBA00012645"/>
    </source>
</evidence>